<comment type="caution">
    <text evidence="7">The sequence shown here is derived from an EMBL/GenBank/DDBJ whole genome shotgun (WGS) entry which is preliminary data.</text>
</comment>
<keyword evidence="8" id="KW-1185">Reference proteome</keyword>
<dbReference type="SUPFAM" id="SSF48179">
    <property type="entry name" value="6-phosphogluconate dehydrogenase C-terminal domain-like"/>
    <property type="match status" value="2"/>
</dbReference>
<evidence type="ECO:0000259" key="5">
    <source>
        <dbReference type="Pfam" id="PF02010"/>
    </source>
</evidence>
<protein>
    <recommendedName>
        <fullName evidence="9">3-hydroxyacyl-CoA dehydrogenase</fullName>
    </recommendedName>
</protein>
<dbReference type="InterPro" id="IPR036291">
    <property type="entry name" value="NAD(P)-bd_dom_sf"/>
</dbReference>
<dbReference type="Pfam" id="PF00725">
    <property type="entry name" value="3HCDH"/>
    <property type="match status" value="2"/>
</dbReference>
<evidence type="ECO:0000256" key="2">
    <source>
        <dbReference type="ARBA" id="ARBA00023002"/>
    </source>
</evidence>
<dbReference type="Proteomes" id="UP001527925">
    <property type="component" value="Unassembled WGS sequence"/>
</dbReference>
<comment type="similarity">
    <text evidence="1">Belongs to the 3-hydroxyacyl-CoA dehydrogenase family.</text>
</comment>
<proteinExistence type="inferred from homology"/>
<feature type="region of interest" description="Disordered" evidence="3">
    <location>
        <begin position="1639"/>
        <end position="1670"/>
    </location>
</feature>
<feature type="domain" description="PKD/REJ-like" evidence="5">
    <location>
        <begin position="508"/>
        <end position="903"/>
    </location>
</feature>
<reference evidence="7 8" key="1">
    <citation type="submission" date="2023-09" db="EMBL/GenBank/DDBJ databases">
        <title>Pangenome analysis of Batrachochytrium dendrobatidis and related Chytrids.</title>
        <authorList>
            <person name="Yacoub M.N."/>
            <person name="Stajich J.E."/>
            <person name="James T.Y."/>
        </authorList>
    </citation>
    <scope>NUCLEOTIDE SEQUENCE [LARGE SCALE GENOMIC DNA]</scope>
    <source>
        <strain evidence="7 8">JEL0888</strain>
    </source>
</reference>
<dbReference type="Pfam" id="PF02010">
    <property type="entry name" value="REJ"/>
    <property type="match status" value="1"/>
</dbReference>
<dbReference type="Gene3D" id="1.10.1040.50">
    <property type="match status" value="1"/>
</dbReference>
<dbReference type="InterPro" id="IPR002859">
    <property type="entry name" value="PKD/REJ-like"/>
</dbReference>
<sequence>MIDIFGTGFDSIDPALYATQYSSLQILVNDSLLPYASIVSSSTGRIRFVMPKLDIGSGAMSAWALVSLYLPLYQLSYSASITAIETAITNSTLLSKAYTGTSQSISVVATSFGQPTGSLSPLCLFNLTSGVLSSSVNITSASPATSLLTCKAASTSLSQAAKWGIVLEQPLNDGYSGKRSKVFRSDLLIPYASNGSVIAELDYYAPAPVATSAVFDSLGTSITVSFSASIALLADGSAVNLWLPQPCSSAFVTNGTLSSSNLTRPGVDSDCSMVLASKSSIRLTISSAAAASVTLPTAGSLLALQPGVIYVLGQALSDPAQGTVRISAPSSVIAPSVVVSAPAVIGPCTNLTFDLSQVANSGARPFSAISLNFSSTTTTLRDPLLSLKLQALAQTFLAGQYQLTVANTDLSVRAYVFNFTVTNFLGAASTALVSVTKNTNGTLPSLALQATGATVATSPSSWFQLAAKIVSPLTSCAGSAYAALGQPWSYNTTTGGTTTTVYVTSNYTYQWQFVSGGPLGFSLSLPTNTASQMSLMLPPFTLPPAGTYTFQFKLFNSTWANGALASNAIVTSATIQVATSRDVVWASAGASFTASRNKSIVLFAQYGSDVYATLPSTFSFAWACQTAAGGQCIDRSTGQAIALAATRVLTLTGRLSVGVYSFTVTVTNTATGSWATSAATTVTVKDVILPRVYMLPSVAWPGVFQPILEIQGSVDSGTISAGASVSYQFASLSDCGTGIAYPTLNLASSDVVLTPASSSTLKLARGVLVAGSTYCFALSATDSVTNQTGTSMLVLPVRQGPRSGTCALAPSSSSTGTEFATVFSLACTGWVTDTDAAPLMYELQMQQADGKWVTAVPASTSPSLSSVLPAGMIGLQVVVTDSAYGRTIASPAIGITVSAASAGLLAKRDQSTAAAAQAYFTSSVWPLYTGRNARQALSATSAILPVVRQQSASATAALRSSLLTLVSSVVATQAVALDAVTWGPFVASVLDTITSAAPGSYSAAKDQATLFTTVQAFVAQSKSIAAATSGTCMTTSTATQLYGAISNGILASARTAGIAASTTLNTPDQVAALLDALEQCLYPSISCGESPVSVSTTDLVRVVGATTADAAPPTSFCGFSVPSLAAATGGLFSRTLAAPVAGASTSGCYLYACGSISGVRTSQLVPASPSTPFGARLYGLSFRNQTTATDLAVNAPSGIAFTLPLDSAIQTQLYDLQLAPACAFVDPVSANASMTGCSVASMSATSVTCNCTHLTWFLAQGVTPSVISPATTSAPSPTAAVTVTDGATPFTKTAGFIVLMTLISLGIAIGAAVGAVMFTRARSTASQIARLEQIIASRSAKEYMGNLGGDDSPATLMARDSQLRSAPFDDDEWPAAAGDAGLMHPPPLASLNPHYAGMSALGMPQLALRMYFEDIVAAFSRPGQIGSMSAATAPGGSALGRMSKQMLLSYMGHAMARIDEGEQPYDIDRDMAMLGNLGPLKMADIIGLDVCYANMTALHALTHDDQYLSPHILATLIQDGQLGQKAGLGFYDYGEYNAVAAERGASVVDMLIEACTDPVVSGADLGVAAGGGMAHDGALRPVWADGARSPSGLLSPSANVALAPSRRASIQPNPMLSATVRTSLASPLPALSVDTLFSPNAPWRPSHARRGSGMLSALSPGPQQPPAPLTNEDLDELEALIESTEAYDQCQRAELLVAQPGDVPNVDLAVANARIYGPTMPSPRMASMLSASAALRRNIESIGVIGAGQMGVGIAHVTAHVSKKPVILLDSNSEQLKKGVELIDLLLQKDVKKGKITDDERAETLSRVSTTTDMSGFSNVDFVIEAVSENPSLKRELFVNLDRITPKHAILASNTSSISITKIAAATTRPEQVIGMHFMNPVPVMKLVEIIPGLATSPETLAATLELAHGMGKTTTQSSDVPGFIANRVLMPYINEAIYVLQEGIATREDIDTTMKLGTNVPMGPLTLGDFIGLDTCLAIMRVLHTQLGDDKYRPAPLLIKYVDAGWLGKKSGRGFYEYAKK</sequence>
<dbReference type="InterPro" id="IPR006176">
    <property type="entry name" value="3-OHacyl-CoA_DH_NAD-bd"/>
</dbReference>
<feature type="domain" description="3-hydroxyacyl-CoA dehydrogenase C-terminal" evidence="4">
    <location>
        <begin position="1445"/>
        <end position="1533"/>
    </location>
</feature>
<dbReference type="Gene3D" id="1.10.1040.10">
    <property type="entry name" value="N-(1-d-carboxylethyl)-l-norvaline Dehydrogenase, domain 2"/>
    <property type="match status" value="1"/>
</dbReference>
<evidence type="ECO:0000313" key="7">
    <source>
        <dbReference type="EMBL" id="KAL2911714.1"/>
    </source>
</evidence>
<dbReference type="Gene3D" id="3.40.50.720">
    <property type="entry name" value="NAD(P)-binding Rossmann-like Domain"/>
    <property type="match status" value="1"/>
</dbReference>
<dbReference type="InterPro" id="IPR006108">
    <property type="entry name" value="3HC_DH_C"/>
</dbReference>
<dbReference type="InterPro" id="IPR013328">
    <property type="entry name" value="6PGD_dom2"/>
</dbReference>
<gene>
    <name evidence="7" type="ORF">HK105_208815</name>
</gene>
<dbReference type="InterPro" id="IPR008927">
    <property type="entry name" value="6-PGluconate_DH-like_C_sf"/>
</dbReference>
<dbReference type="Pfam" id="PF02737">
    <property type="entry name" value="3HCDH_N"/>
    <property type="match status" value="1"/>
</dbReference>
<evidence type="ECO:0000256" key="1">
    <source>
        <dbReference type="ARBA" id="ARBA00009463"/>
    </source>
</evidence>
<dbReference type="PANTHER" id="PTHR48075:SF5">
    <property type="entry name" value="3-HYDROXYBUTYRYL-COA DEHYDROGENASE"/>
    <property type="match status" value="1"/>
</dbReference>
<evidence type="ECO:0000259" key="4">
    <source>
        <dbReference type="Pfam" id="PF00725"/>
    </source>
</evidence>
<keyword evidence="2" id="KW-0560">Oxidoreductase</keyword>
<dbReference type="PROSITE" id="PS00067">
    <property type="entry name" value="3HCDH"/>
    <property type="match status" value="1"/>
</dbReference>
<accession>A0ABR4MWU2</accession>
<dbReference type="SUPFAM" id="SSF51735">
    <property type="entry name" value="NAD(P)-binding Rossmann-fold domains"/>
    <property type="match status" value="1"/>
</dbReference>
<evidence type="ECO:0000256" key="3">
    <source>
        <dbReference type="SAM" id="MobiDB-lite"/>
    </source>
</evidence>
<dbReference type="EMBL" id="JADGIZ020000090">
    <property type="protein sequence ID" value="KAL2911714.1"/>
    <property type="molecule type" value="Genomic_DNA"/>
</dbReference>
<feature type="domain" description="3-hydroxyacyl-CoA dehydrogenase C-terminal" evidence="4">
    <location>
        <begin position="1923"/>
        <end position="2019"/>
    </location>
</feature>
<organism evidence="7 8">
    <name type="scientific">Polyrhizophydium stewartii</name>
    <dbReference type="NCBI Taxonomy" id="2732419"/>
    <lineage>
        <taxon>Eukaryota</taxon>
        <taxon>Fungi</taxon>
        <taxon>Fungi incertae sedis</taxon>
        <taxon>Chytridiomycota</taxon>
        <taxon>Chytridiomycota incertae sedis</taxon>
        <taxon>Chytridiomycetes</taxon>
        <taxon>Rhizophydiales</taxon>
        <taxon>Rhizophydiales incertae sedis</taxon>
        <taxon>Polyrhizophydium</taxon>
    </lineage>
</organism>
<name>A0ABR4MWU2_9FUNG</name>
<evidence type="ECO:0000259" key="6">
    <source>
        <dbReference type="Pfam" id="PF02737"/>
    </source>
</evidence>
<feature type="domain" description="3-hydroxyacyl-CoA dehydrogenase NAD binding" evidence="6">
    <location>
        <begin position="1742"/>
        <end position="1918"/>
    </location>
</feature>
<evidence type="ECO:0008006" key="9">
    <source>
        <dbReference type="Google" id="ProtNLM"/>
    </source>
</evidence>
<dbReference type="PANTHER" id="PTHR48075">
    <property type="entry name" value="3-HYDROXYACYL-COA DEHYDROGENASE FAMILY PROTEIN"/>
    <property type="match status" value="1"/>
</dbReference>
<dbReference type="InterPro" id="IPR006180">
    <property type="entry name" value="3-OHacyl-CoA_DH_CS"/>
</dbReference>
<evidence type="ECO:0000313" key="8">
    <source>
        <dbReference type="Proteomes" id="UP001527925"/>
    </source>
</evidence>